<feature type="region of interest" description="Disordered" evidence="1">
    <location>
        <begin position="218"/>
        <end position="263"/>
    </location>
</feature>
<sequence length="283" mass="29589">MGGLVDAVERSASALASPALLQERELGEVLGALDRVAARTHALLVAVAREGLGRGLHQGAGFSDVDWVRGVCPGLASRTAIEIALVARAAQQRVHAPLADAVQEGEVPLHRAAQVLRALMRIRPALGEAEYADATDLLTTAAGRAEFDEKDLARITSKLVATCLSEKEQIARAQAKHELRDVHESSLADGSLRRFVVTVGSDADYEAIRTVLMSPLAAPTPPKGAGEDGAQGGEPAQGGVPGAGSEATARRSRVSREAASAMVVSRWPSWTCGRRVSGATTRS</sequence>
<evidence type="ECO:0000256" key="1">
    <source>
        <dbReference type="SAM" id="MobiDB-lite"/>
    </source>
</evidence>
<evidence type="ECO:0000313" key="3">
    <source>
        <dbReference type="Proteomes" id="UP000092482"/>
    </source>
</evidence>
<dbReference type="EMBL" id="CP014989">
    <property type="protein sequence ID" value="ANS78072.1"/>
    <property type="molecule type" value="Genomic_DNA"/>
</dbReference>
<dbReference type="KEGG" id="serj:SGUI_0676"/>
<accession>A0A1B1N9F6</accession>
<feature type="compositionally biased region" description="Gly residues" evidence="1">
    <location>
        <begin position="227"/>
        <end position="242"/>
    </location>
</feature>
<dbReference type="AlphaFoldDB" id="A0A1B1N9F6"/>
<dbReference type="STRING" id="1758689.SGUI_0676"/>
<evidence type="ECO:0000313" key="2">
    <source>
        <dbReference type="EMBL" id="ANS78072.1"/>
    </source>
</evidence>
<protein>
    <recommendedName>
        <fullName evidence="4">DUF222 domain-containing protein</fullName>
    </recommendedName>
</protein>
<dbReference type="Proteomes" id="UP000092482">
    <property type="component" value="Chromosome"/>
</dbReference>
<proteinExistence type="predicted"/>
<keyword evidence="3" id="KW-1185">Reference proteome</keyword>
<organism evidence="2 3">
    <name type="scientific">Serinicoccus hydrothermalis</name>
    <dbReference type="NCBI Taxonomy" id="1758689"/>
    <lineage>
        <taxon>Bacteria</taxon>
        <taxon>Bacillati</taxon>
        <taxon>Actinomycetota</taxon>
        <taxon>Actinomycetes</taxon>
        <taxon>Micrococcales</taxon>
        <taxon>Ornithinimicrobiaceae</taxon>
        <taxon>Serinicoccus</taxon>
    </lineage>
</organism>
<name>A0A1B1N9F6_9MICO</name>
<evidence type="ECO:0008006" key="4">
    <source>
        <dbReference type="Google" id="ProtNLM"/>
    </source>
</evidence>
<gene>
    <name evidence="2" type="ORF">SGUI_0676</name>
</gene>
<reference evidence="2 3" key="1">
    <citation type="submission" date="2016-03" db="EMBL/GenBank/DDBJ databases">
        <title>Shallow-sea hydrothermal system.</title>
        <authorList>
            <person name="Tang K."/>
        </authorList>
    </citation>
    <scope>NUCLEOTIDE SEQUENCE [LARGE SCALE GENOMIC DNA]</scope>
    <source>
        <strain evidence="2 3">JLT9</strain>
    </source>
</reference>